<protein>
    <recommendedName>
        <fullName evidence="5">Ribosomal protein L34e superfamily protein</fullName>
    </recommendedName>
</protein>
<keyword evidence="1" id="KW-0472">Membrane</keyword>
<dbReference type="AlphaFoldDB" id="A0A2K1IVK5"/>
<feature type="transmembrane region" description="Helical" evidence="1">
    <location>
        <begin position="111"/>
        <end position="132"/>
    </location>
</feature>
<proteinExistence type="predicted"/>
<organism evidence="2">
    <name type="scientific">Physcomitrium patens</name>
    <name type="common">Spreading-leaved earth moss</name>
    <name type="synonym">Physcomitrella patens</name>
    <dbReference type="NCBI Taxonomy" id="3218"/>
    <lineage>
        <taxon>Eukaryota</taxon>
        <taxon>Viridiplantae</taxon>
        <taxon>Streptophyta</taxon>
        <taxon>Embryophyta</taxon>
        <taxon>Bryophyta</taxon>
        <taxon>Bryophytina</taxon>
        <taxon>Bryopsida</taxon>
        <taxon>Funariidae</taxon>
        <taxon>Funariales</taxon>
        <taxon>Funariaceae</taxon>
        <taxon>Physcomitrium</taxon>
    </lineage>
</organism>
<dbReference type="Gramene" id="Pp3c20_17430V3.2">
    <property type="protein sequence ID" value="PAC:32945181.CDS.1"/>
    <property type="gene ID" value="Pp3c20_17430"/>
</dbReference>
<keyword evidence="4" id="KW-1185">Reference proteome</keyword>
<dbReference type="GeneID" id="112273320"/>
<keyword evidence="1" id="KW-0812">Transmembrane</keyword>
<evidence type="ECO:0000313" key="3">
    <source>
        <dbReference type="EnsemblPlants" id="PAC:32945180.CDS.1"/>
    </source>
</evidence>
<name>A0A2K1IVK5_PHYPA</name>
<dbReference type="KEGG" id="ppp:112273320"/>
<accession>A0A2K1IVK5</accession>
<dbReference type="RefSeq" id="XP_024357727.1">
    <property type="nucleotide sequence ID" value="XM_024501959.2"/>
</dbReference>
<dbReference type="Proteomes" id="UP000006727">
    <property type="component" value="Chromosome 20"/>
</dbReference>
<evidence type="ECO:0000256" key="1">
    <source>
        <dbReference type="SAM" id="Phobius"/>
    </source>
</evidence>
<dbReference type="OrthoDB" id="1865221at2759"/>
<dbReference type="FunCoup" id="A0A2K1IVK5">
    <property type="interactions" value="1658"/>
</dbReference>
<reference evidence="2 4" key="1">
    <citation type="journal article" date="2008" name="Science">
        <title>The Physcomitrella genome reveals evolutionary insights into the conquest of land by plants.</title>
        <authorList>
            <person name="Rensing S."/>
            <person name="Lang D."/>
            <person name="Zimmer A."/>
            <person name="Terry A."/>
            <person name="Salamov A."/>
            <person name="Shapiro H."/>
            <person name="Nishiyama T."/>
            <person name="Perroud P.-F."/>
            <person name="Lindquist E."/>
            <person name="Kamisugi Y."/>
            <person name="Tanahashi T."/>
            <person name="Sakakibara K."/>
            <person name="Fujita T."/>
            <person name="Oishi K."/>
            <person name="Shin-I T."/>
            <person name="Kuroki Y."/>
            <person name="Toyoda A."/>
            <person name="Suzuki Y."/>
            <person name="Hashimoto A."/>
            <person name="Yamaguchi K."/>
            <person name="Sugano A."/>
            <person name="Kohara Y."/>
            <person name="Fujiyama A."/>
            <person name="Anterola A."/>
            <person name="Aoki S."/>
            <person name="Ashton N."/>
            <person name="Barbazuk W.B."/>
            <person name="Barker E."/>
            <person name="Bennetzen J."/>
            <person name="Bezanilla M."/>
            <person name="Blankenship R."/>
            <person name="Cho S.H."/>
            <person name="Dutcher S."/>
            <person name="Estelle M."/>
            <person name="Fawcett J.A."/>
            <person name="Gundlach H."/>
            <person name="Hanada K."/>
            <person name="Heyl A."/>
            <person name="Hicks K.A."/>
            <person name="Hugh J."/>
            <person name="Lohr M."/>
            <person name="Mayer K."/>
            <person name="Melkozernov A."/>
            <person name="Murata T."/>
            <person name="Nelson D."/>
            <person name="Pils B."/>
            <person name="Prigge M."/>
            <person name="Reiss B."/>
            <person name="Renner T."/>
            <person name="Rombauts S."/>
            <person name="Rushton P."/>
            <person name="Sanderfoot A."/>
            <person name="Schween G."/>
            <person name="Shiu S.-H."/>
            <person name="Stueber K."/>
            <person name="Theodoulou F.L."/>
            <person name="Tu H."/>
            <person name="Van de Peer Y."/>
            <person name="Verrier P.J."/>
            <person name="Waters E."/>
            <person name="Wood A."/>
            <person name="Yang L."/>
            <person name="Cove D."/>
            <person name="Cuming A."/>
            <person name="Hasebe M."/>
            <person name="Lucas S."/>
            <person name="Mishler D.B."/>
            <person name="Reski R."/>
            <person name="Grigoriev I."/>
            <person name="Quatrano R.S."/>
            <person name="Boore J.L."/>
        </authorList>
    </citation>
    <scope>NUCLEOTIDE SEQUENCE [LARGE SCALE GENOMIC DNA]</scope>
    <source>
        <strain evidence="3 4">cv. Gransden 2004</strain>
    </source>
</reference>
<dbReference type="PANTHER" id="PTHR46996">
    <property type="entry name" value="OS05G0488500 PROTEIN"/>
    <property type="match status" value="1"/>
</dbReference>
<keyword evidence="1" id="KW-1133">Transmembrane helix</keyword>
<dbReference type="Gramene" id="Pp3c20_17430V3.1">
    <property type="protein sequence ID" value="PAC:32945180.CDS.1"/>
    <property type="gene ID" value="Pp3c20_17430"/>
</dbReference>
<dbReference type="OMA" id="TARMEVW"/>
<reference evidence="2 4" key="2">
    <citation type="journal article" date="2018" name="Plant J.">
        <title>The Physcomitrella patens chromosome-scale assembly reveals moss genome structure and evolution.</title>
        <authorList>
            <person name="Lang D."/>
            <person name="Ullrich K.K."/>
            <person name="Murat F."/>
            <person name="Fuchs J."/>
            <person name="Jenkins J."/>
            <person name="Haas F.B."/>
            <person name="Piednoel M."/>
            <person name="Gundlach H."/>
            <person name="Van Bel M."/>
            <person name="Meyberg R."/>
            <person name="Vives C."/>
            <person name="Morata J."/>
            <person name="Symeonidi A."/>
            <person name="Hiss M."/>
            <person name="Muchero W."/>
            <person name="Kamisugi Y."/>
            <person name="Saleh O."/>
            <person name="Blanc G."/>
            <person name="Decker E.L."/>
            <person name="van Gessel N."/>
            <person name="Grimwood J."/>
            <person name="Hayes R.D."/>
            <person name="Graham S.W."/>
            <person name="Gunter L.E."/>
            <person name="McDaniel S.F."/>
            <person name="Hoernstein S.N.W."/>
            <person name="Larsson A."/>
            <person name="Li F.W."/>
            <person name="Perroud P.F."/>
            <person name="Phillips J."/>
            <person name="Ranjan P."/>
            <person name="Rokshar D.S."/>
            <person name="Rothfels C.J."/>
            <person name="Schneider L."/>
            <person name="Shu S."/>
            <person name="Stevenson D.W."/>
            <person name="Thummler F."/>
            <person name="Tillich M."/>
            <person name="Villarreal Aguilar J.C."/>
            <person name="Widiez T."/>
            <person name="Wong G.K."/>
            <person name="Wymore A."/>
            <person name="Zhang Y."/>
            <person name="Zimmer A.D."/>
            <person name="Quatrano R.S."/>
            <person name="Mayer K.F.X."/>
            <person name="Goodstein D."/>
            <person name="Casacuberta J.M."/>
            <person name="Vandepoele K."/>
            <person name="Reski R."/>
            <person name="Cuming A.C."/>
            <person name="Tuskan G.A."/>
            <person name="Maumus F."/>
            <person name="Salse J."/>
            <person name="Schmutz J."/>
            <person name="Rensing S.A."/>
        </authorList>
    </citation>
    <scope>NUCLEOTIDE SEQUENCE [LARGE SCALE GENOMIC DNA]</scope>
    <source>
        <strain evidence="3 4">cv. Gransden 2004</strain>
    </source>
</reference>
<sequence length="228" mass="24979">MRKENNCKKRGTNLAMADTLTLADQFSLYQYRPRQRPRKGNGSNSPAPSLKDCDHLSFSVAIDVVILVLVLGACGFLFTPYVKFVAAEAAEVVPAALFLIGEVVIQAPVAYAGATVFMFVAVLASYEIWLYLNRKCDNPNCRGLRNAVALDIQLETEECVKLSGAKELAPWNGEGGIGLKHEQKELEAELRKMAPPNGRTVLIFRAPCGCPAARFEVSGCKKTRKSKK</sequence>
<evidence type="ECO:0000313" key="4">
    <source>
        <dbReference type="Proteomes" id="UP000006727"/>
    </source>
</evidence>
<evidence type="ECO:0008006" key="5">
    <source>
        <dbReference type="Google" id="ProtNLM"/>
    </source>
</evidence>
<reference evidence="3" key="3">
    <citation type="submission" date="2020-12" db="UniProtKB">
        <authorList>
            <consortium name="EnsemblPlants"/>
        </authorList>
    </citation>
    <scope>IDENTIFICATION</scope>
</reference>
<feature type="transmembrane region" description="Helical" evidence="1">
    <location>
        <begin position="56"/>
        <end position="78"/>
    </location>
</feature>
<dbReference type="PANTHER" id="PTHR46996:SF6">
    <property type="entry name" value="OS05G0488500 PROTEIN"/>
    <property type="match status" value="1"/>
</dbReference>
<dbReference type="EMBL" id="ABEU02000020">
    <property type="protein sequence ID" value="PNR33312.1"/>
    <property type="molecule type" value="Genomic_DNA"/>
</dbReference>
<dbReference type="EnsemblPlants" id="Pp3c20_17430V3.1">
    <property type="protein sequence ID" value="PAC:32945180.CDS.1"/>
    <property type="gene ID" value="Pp3c20_17430"/>
</dbReference>
<dbReference type="PaxDb" id="3218-PP1S44_229V6.1"/>
<dbReference type="EnsemblPlants" id="Pp3c20_17430V3.2">
    <property type="protein sequence ID" value="PAC:32945181.CDS.1"/>
    <property type="gene ID" value="Pp3c20_17430"/>
</dbReference>
<evidence type="ECO:0000313" key="2">
    <source>
        <dbReference type="EMBL" id="PNR33312.1"/>
    </source>
</evidence>
<gene>
    <name evidence="3" type="primary">LOC112273320</name>
    <name evidence="2" type="ORF">PHYPA_025255</name>
</gene>